<evidence type="ECO:0000256" key="6">
    <source>
        <dbReference type="ARBA" id="ARBA00022801"/>
    </source>
</evidence>
<evidence type="ECO:0000259" key="10">
    <source>
        <dbReference type="PROSITE" id="PS51643"/>
    </source>
</evidence>
<dbReference type="InterPro" id="IPR041372">
    <property type="entry name" value="Cas3_C"/>
</dbReference>
<organism evidence="11 12">
    <name type="scientific">Corynebacterium oculi</name>
    <dbReference type="NCBI Taxonomy" id="1544416"/>
    <lineage>
        <taxon>Bacteria</taxon>
        <taxon>Bacillati</taxon>
        <taxon>Actinomycetota</taxon>
        <taxon>Actinomycetes</taxon>
        <taxon>Mycobacteriales</taxon>
        <taxon>Corynebacteriaceae</taxon>
        <taxon>Corynebacterium</taxon>
    </lineage>
</organism>
<gene>
    <name evidence="11" type="primary">cas3</name>
    <name evidence="11" type="ORF">Cocul_01349</name>
</gene>
<comment type="caution">
    <text evidence="11">The sequence shown here is derived from an EMBL/GenBank/DDBJ whole genome shotgun (WGS) entry which is preliminary data.</text>
</comment>
<evidence type="ECO:0000256" key="3">
    <source>
        <dbReference type="ARBA" id="ARBA00022722"/>
    </source>
</evidence>
<dbReference type="SUPFAM" id="SSF52540">
    <property type="entry name" value="P-loop containing nucleoside triphosphate hydrolases"/>
    <property type="match status" value="1"/>
</dbReference>
<evidence type="ECO:0000313" key="11">
    <source>
        <dbReference type="EMBL" id="KQB84546.1"/>
    </source>
</evidence>
<dbReference type="RefSeq" id="WP_069723583.1">
    <property type="nucleotide sequence ID" value="NZ_LKST01000002.1"/>
</dbReference>
<accession>A0A0N8VZQ4</accession>
<dbReference type="NCBIfam" id="TIGR01587">
    <property type="entry name" value="cas3_core"/>
    <property type="match status" value="1"/>
</dbReference>
<keyword evidence="8" id="KW-0067">ATP-binding</keyword>
<evidence type="ECO:0000256" key="7">
    <source>
        <dbReference type="ARBA" id="ARBA00022806"/>
    </source>
</evidence>
<dbReference type="InterPro" id="IPR001650">
    <property type="entry name" value="Helicase_C-like"/>
</dbReference>
<dbReference type="OrthoDB" id="9810236at2"/>
<dbReference type="GO" id="GO:0046872">
    <property type="term" value="F:metal ion binding"/>
    <property type="evidence" value="ECO:0007669"/>
    <property type="project" value="UniProtKB-KW"/>
</dbReference>
<dbReference type="CDD" id="cd09641">
    <property type="entry name" value="Cas3''_I"/>
    <property type="match status" value="1"/>
</dbReference>
<evidence type="ECO:0000256" key="4">
    <source>
        <dbReference type="ARBA" id="ARBA00022723"/>
    </source>
</evidence>
<protein>
    <submittedName>
        <fullName evidence="11">CRISPR-associated nuclease/helicase Cas3</fullName>
        <ecNumber evidence="11">3.1.-.-</ecNumber>
    </submittedName>
</protein>
<dbReference type="EC" id="3.1.-.-" evidence="11"/>
<dbReference type="Gene3D" id="3.40.50.300">
    <property type="entry name" value="P-loop containing nucleotide triphosphate hydrolases"/>
    <property type="match status" value="2"/>
</dbReference>
<dbReference type="Pfam" id="PF22590">
    <property type="entry name" value="Cas3-like_C_2"/>
    <property type="match status" value="1"/>
</dbReference>
<dbReference type="EMBL" id="LKST01000002">
    <property type="protein sequence ID" value="KQB84546.1"/>
    <property type="molecule type" value="Genomic_DNA"/>
</dbReference>
<keyword evidence="3" id="KW-0540">Nuclease</keyword>
<evidence type="ECO:0000256" key="2">
    <source>
        <dbReference type="ARBA" id="ARBA00009046"/>
    </source>
</evidence>
<keyword evidence="4" id="KW-0479">Metal-binding</keyword>
<feature type="domain" description="HD Cas3-type" evidence="10">
    <location>
        <begin position="23"/>
        <end position="224"/>
    </location>
</feature>
<reference evidence="11 12" key="1">
    <citation type="submission" date="2015-10" db="EMBL/GenBank/DDBJ databases">
        <title>Corynebacteirum lowii and Corynebacterium oculi species nova, derived from human clinical disease and and emended description of Corynebacterium mastiditis.</title>
        <authorList>
            <person name="Bernard K."/>
            <person name="Pacheco A.L."/>
            <person name="Mcdougall C."/>
            <person name="Burtx T."/>
            <person name="Weibe D."/>
            <person name="Tyler S."/>
            <person name="Olson A.B."/>
            <person name="Cnockaert M."/>
            <person name="Eguchi H."/>
            <person name="Kuwahara T."/>
            <person name="Nakayama-Imaohji H."/>
            <person name="Boudewijins M."/>
            <person name="Van Hoecke F."/>
            <person name="Bernier A.-M."/>
            <person name="Vandamme P."/>
        </authorList>
    </citation>
    <scope>NUCLEOTIDE SEQUENCE [LARGE SCALE GENOMIC DNA]</scope>
    <source>
        <strain evidence="11 12">NML 130210</strain>
    </source>
</reference>
<evidence type="ECO:0000256" key="8">
    <source>
        <dbReference type="ARBA" id="ARBA00022840"/>
    </source>
</evidence>
<name>A0A0N8VZQ4_9CORY</name>
<dbReference type="InterPro" id="IPR006474">
    <property type="entry name" value="Helicase_Cas3_CRISPR-ass_core"/>
</dbReference>
<dbReference type="GO" id="GO:0003724">
    <property type="term" value="F:RNA helicase activity"/>
    <property type="evidence" value="ECO:0007669"/>
    <property type="project" value="TreeGrafter"/>
</dbReference>
<dbReference type="InterPro" id="IPR011545">
    <property type="entry name" value="DEAD/DEAH_box_helicase_dom"/>
</dbReference>
<dbReference type="STRING" id="1544416.Cocul_01349"/>
<dbReference type="PROSITE" id="PS51643">
    <property type="entry name" value="HD_CAS3"/>
    <property type="match status" value="1"/>
</dbReference>
<dbReference type="Pfam" id="PF18019">
    <property type="entry name" value="Cas3_HD"/>
    <property type="match status" value="1"/>
</dbReference>
<keyword evidence="6 11" id="KW-0378">Hydrolase</keyword>
<dbReference type="GO" id="GO:0005524">
    <property type="term" value="F:ATP binding"/>
    <property type="evidence" value="ECO:0007669"/>
    <property type="project" value="UniProtKB-KW"/>
</dbReference>
<dbReference type="SMART" id="SM00487">
    <property type="entry name" value="DEXDc"/>
    <property type="match status" value="1"/>
</dbReference>
<dbReference type="GO" id="GO:0051607">
    <property type="term" value="P:defense response to virus"/>
    <property type="evidence" value="ECO:0007669"/>
    <property type="project" value="UniProtKB-KW"/>
</dbReference>
<dbReference type="NCBIfam" id="TIGR01596">
    <property type="entry name" value="cas3_HD"/>
    <property type="match status" value="1"/>
</dbReference>
<dbReference type="PANTHER" id="PTHR47963:SF9">
    <property type="entry name" value="CRISPR-ASSOCIATED ENDONUCLEASE_HELICASE CAS3"/>
    <property type="match status" value="1"/>
</dbReference>
<dbReference type="InterPro" id="IPR027417">
    <property type="entry name" value="P-loop_NTPase"/>
</dbReference>
<dbReference type="PATRIC" id="fig|1544416.3.peg.1356"/>
<evidence type="ECO:0000313" key="12">
    <source>
        <dbReference type="Proteomes" id="UP000050517"/>
    </source>
</evidence>
<dbReference type="Pfam" id="PF18395">
    <property type="entry name" value="Cas3_C"/>
    <property type="match status" value="1"/>
</dbReference>
<evidence type="ECO:0000256" key="9">
    <source>
        <dbReference type="ARBA" id="ARBA00023118"/>
    </source>
</evidence>
<dbReference type="SMART" id="SM00490">
    <property type="entry name" value="HELICc"/>
    <property type="match status" value="1"/>
</dbReference>
<dbReference type="GO" id="GO:0003723">
    <property type="term" value="F:RNA binding"/>
    <property type="evidence" value="ECO:0007669"/>
    <property type="project" value="TreeGrafter"/>
</dbReference>
<dbReference type="InterPro" id="IPR038257">
    <property type="entry name" value="CRISPR-assoc_Cas3_HD_sf"/>
</dbReference>
<keyword evidence="7 11" id="KW-0347">Helicase</keyword>
<dbReference type="InterPro" id="IPR014001">
    <property type="entry name" value="Helicase_ATP-bd"/>
</dbReference>
<comment type="similarity">
    <text evidence="2">In the central section; belongs to the CRISPR-associated helicase Cas3 family.</text>
</comment>
<keyword evidence="9" id="KW-0051">Antiviral defense</keyword>
<keyword evidence="12" id="KW-1185">Reference proteome</keyword>
<dbReference type="InterPro" id="IPR054712">
    <property type="entry name" value="Cas3-like_dom"/>
</dbReference>
<dbReference type="PANTHER" id="PTHR47963">
    <property type="entry name" value="DEAD-BOX ATP-DEPENDENT RNA HELICASE 47, MITOCHONDRIAL"/>
    <property type="match status" value="1"/>
</dbReference>
<dbReference type="GO" id="GO:0016787">
    <property type="term" value="F:hydrolase activity"/>
    <property type="evidence" value="ECO:0007669"/>
    <property type="project" value="UniProtKB-KW"/>
</dbReference>
<sequence length="910" mass="100835">MVIVDGKEGFSSFVEVLWAKSGDETGWLPLSQHMVDAACVAAYLWDVWLADSVKGYIVSKTGLDKTEAKTLVTWLAGLHDVGKATAQFQCQIESRPEHAYIVEGVREAFPVTQRLTQEKLRHELASEVILKRWLRGQGLKPKAALSLAQVTGAHHGKATDPVVVSRAEDLIDEHAEPWHQAHAELIAMMTQFTGMTPELLQRLQRLHAPVQQLLTGLVIMADWIASNSDAFPMTISTTQEERTRLGMDDIALTPPWRPESPDDLRTQENIDAYYRRIFGWPEEFGARPIQRAVVEALREVQGPSLMIVEAPTGEGKTETALAAAQIIAGRTGAQGVVFAAPTMATANGLFERVLEWAQGAAAGEVASMYLGHSKSNLSEAYRNIGEDRREAHDAVVATQWLRGAKRGVLSNFVVCTVDQVLMLALQAKHSMLRHLGLAGKVIIVDEVHAYDAYMGSYLHKALQWLRHYGASVILMSATLPVAQKAALVRAYGGDGAEGTAYPLLTVVDKRGTREVKVPARPTELHARVELLADAPENLVSLVAGGGCSLVVCNTIRRAQETYRLLNGHFPGEVELHHAAFMASDRAAKEDALRAALGPRAQRGAGRPERRCVVATQVVEQSLDIDADVLVTDIAPMDLLIQRVGRLHRHRRPPEDRPEHLREPRVFIRGVEEREPVPRFERGTAAIYDPKVLLATMAVLEERVFSEGLRRPDDIAPLVHAAYAEGREVPEAWREEWEKAQAKSEEARERSERRAATYQIPDWRVAAKFSSLFERYSDQSKARAGEEAGAAQVRDADPSVEVIPIVSGEYGYRPLGYEGAPLTEGATPEYPLDMRLACNTVRLPSRLTQRQDDFERVITQLEESTPAGWAESYLLKGQVALVLDENHEVTLNGTRLRYSLELGLEQVREEK</sequence>
<evidence type="ECO:0000256" key="5">
    <source>
        <dbReference type="ARBA" id="ARBA00022741"/>
    </source>
</evidence>
<evidence type="ECO:0000256" key="1">
    <source>
        <dbReference type="ARBA" id="ARBA00006847"/>
    </source>
</evidence>
<dbReference type="Proteomes" id="UP000050517">
    <property type="component" value="Unassembled WGS sequence"/>
</dbReference>
<dbReference type="GO" id="GO:0004518">
    <property type="term" value="F:nuclease activity"/>
    <property type="evidence" value="ECO:0007669"/>
    <property type="project" value="UniProtKB-KW"/>
</dbReference>
<dbReference type="Pfam" id="PF00270">
    <property type="entry name" value="DEAD"/>
    <property type="match status" value="1"/>
</dbReference>
<dbReference type="Gene3D" id="1.10.3210.30">
    <property type="match status" value="1"/>
</dbReference>
<dbReference type="AlphaFoldDB" id="A0A0N8VZQ4"/>
<dbReference type="InterPro" id="IPR006483">
    <property type="entry name" value="CRISPR-assoc_Cas3_HD"/>
</dbReference>
<dbReference type="CDD" id="cd17930">
    <property type="entry name" value="DEXHc_cas3"/>
    <property type="match status" value="1"/>
</dbReference>
<comment type="similarity">
    <text evidence="1">In the N-terminal section; belongs to the CRISPR-associated nuclease Cas3-HD family.</text>
</comment>
<keyword evidence="5" id="KW-0547">Nucleotide-binding</keyword>
<proteinExistence type="inferred from homology"/>
<dbReference type="InterPro" id="IPR050547">
    <property type="entry name" value="DEAD_box_RNA_helicases"/>
</dbReference>